<organism evidence="5 6">
    <name type="scientific">Drosophila simulans</name>
    <name type="common">Fruit fly</name>
    <dbReference type="NCBI Taxonomy" id="7240"/>
    <lineage>
        <taxon>Eukaryota</taxon>
        <taxon>Metazoa</taxon>
        <taxon>Ecdysozoa</taxon>
        <taxon>Arthropoda</taxon>
        <taxon>Hexapoda</taxon>
        <taxon>Insecta</taxon>
        <taxon>Pterygota</taxon>
        <taxon>Neoptera</taxon>
        <taxon>Endopterygota</taxon>
        <taxon>Diptera</taxon>
        <taxon>Brachycera</taxon>
        <taxon>Muscomorpha</taxon>
        <taxon>Ephydroidea</taxon>
        <taxon>Drosophilidae</taxon>
        <taxon>Drosophila</taxon>
        <taxon>Sophophora</taxon>
    </lineage>
</organism>
<dbReference type="PhylomeDB" id="B4QUZ7"/>
<dbReference type="Gene3D" id="1.10.1380.10">
    <property type="entry name" value="Neutral endopeptidase , domain2"/>
    <property type="match status" value="1"/>
</dbReference>
<feature type="chain" id="PRO_5002824691" evidence="3">
    <location>
        <begin position="18"/>
        <end position="593"/>
    </location>
</feature>
<dbReference type="GO" id="GO:0005886">
    <property type="term" value="C:plasma membrane"/>
    <property type="evidence" value="ECO:0007669"/>
    <property type="project" value="UniProtKB-SubCell"/>
</dbReference>
<feature type="signal peptide" evidence="3">
    <location>
        <begin position="1"/>
        <end position="17"/>
    </location>
</feature>
<protein>
    <submittedName>
        <fullName evidence="5">GD19690</fullName>
    </submittedName>
</protein>
<sequence>MISKALAVLWIAGIASGQDDLLRAETELLSFSHNLEQYLDTSKQPCQDFYGYVCSHSANLSETGRQRFQGLLKETDVGQLMDMELQLINFFKSCESGRGVEALKGSQLYRQSGGWPGLEPNKVNASQRTNQTQSWLGVLGYFHEVGAPYFFETSVTMQSNKRLVVLQPDSTRRNTLRKFEQRVGEVLQSFGIEQSRAHVTALEVLSLERSRRDIVKADHIEDQVEFTYGNFKRTVFGNSSLIRLDWDGYFRKLLGGKTPQASDTIVVKQLPRLVEYFTLLQNTSMVRLLNWIWTDYLMDIVDADCHQLAETYAGDLYAHVVQRVTANRVELAQMYSALGKAFTDQLGGSVWIDEISRQSSRQFLGNIMHTTLNGDERLDAAYHSILLGRRSLYRNLEKLRKFQRTRRSASQSAEQVRRYAQVFVPVNAFLGQHNLSTPLNYLLLGEFFSRSLVAAGSSSRTQGAWRSSESSERRFAIFQQCVGGQTNAIDLLLGLLAQRQAVSGYGQWLATRAKLVERVDAALAAGRSKMSLKGLFFVTSLLVDCRSELGALQQDRKRQVTHATLRNSPEFLEAFKCRPGDVLYPQDQRCNPL</sequence>
<dbReference type="InterPro" id="IPR042089">
    <property type="entry name" value="Peptidase_M13_dom_2"/>
</dbReference>
<proteinExistence type="inferred from homology"/>
<dbReference type="Gene3D" id="3.40.390.10">
    <property type="entry name" value="Collagenase (Catalytic Domain)"/>
    <property type="match status" value="1"/>
</dbReference>
<gene>
    <name evidence="5" type="primary">Dsim\GD19690</name>
    <name evidence="5" type="ORF">Dsim_GD19690</name>
</gene>
<keyword evidence="3" id="KW-0732">Signal</keyword>
<dbReference type="STRING" id="7240.B4QUZ7"/>
<dbReference type="InterPro" id="IPR000718">
    <property type="entry name" value="Peptidase_M13"/>
</dbReference>
<dbReference type="GO" id="GO:0016485">
    <property type="term" value="P:protein processing"/>
    <property type="evidence" value="ECO:0007669"/>
    <property type="project" value="TreeGrafter"/>
</dbReference>
<dbReference type="InterPro" id="IPR008753">
    <property type="entry name" value="Peptidase_M13_N"/>
</dbReference>
<name>B4QUZ7_DROSI</name>
<feature type="domain" description="Peptidase M13 N-terminal" evidence="4">
    <location>
        <begin position="45"/>
        <end position="340"/>
    </location>
</feature>
<comment type="similarity">
    <text evidence="2">Belongs to the peptidase M13 family.</text>
</comment>
<evidence type="ECO:0000256" key="3">
    <source>
        <dbReference type="SAM" id="SignalP"/>
    </source>
</evidence>
<dbReference type="PANTHER" id="PTHR11733:SF241">
    <property type="entry name" value="GH26575P-RELATED"/>
    <property type="match status" value="1"/>
</dbReference>
<dbReference type="OMA" id="WTDYLMD"/>
<evidence type="ECO:0000256" key="1">
    <source>
        <dbReference type="ARBA" id="ARBA00004401"/>
    </source>
</evidence>
<dbReference type="PANTHER" id="PTHR11733">
    <property type="entry name" value="ZINC METALLOPROTEASE FAMILY M13 NEPRILYSIN-RELATED"/>
    <property type="match status" value="1"/>
</dbReference>
<comment type="subcellular location">
    <subcellularLocation>
        <location evidence="1">Cell membrane</location>
        <topology evidence="1">Single-pass type II membrane protein</topology>
    </subcellularLocation>
</comment>
<dbReference type="GO" id="GO:0004222">
    <property type="term" value="F:metalloendopeptidase activity"/>
    <property type="evidence" value="ECO:0007669"/>
    <property type="project" value="InterPro"/>
</dbReference>
<evidence type="ECO:0000256" key="2">
    <source>
        <dbReference type="ARBA" id="ARBA00007357"/>
    </source>
</evidence>
<dbReference type="SMR" id="B4QUZ7"/>
<dbReference type="InterPro" id="IPR024079">
    <property type="entry name" value="MetalloPept_cat_dom_sf"/>
</dbReference>
<dbReference type="PROSITE" id="PS51885">
    <property type="entry name" value="NEPRILYSIN"/>
    <property type="match status" value="1"/>
</dbReference>
<keyword evidence="6" id="KW-1185">Reference proteome</keyword>
<dbReference type="SUPFAM" id="SSF55486">
    <property type="entry name" value="Metalloproteases ('zincins'), catalytic domain"/>
    <property type="match status" value="1"/>
</dbReference>
<dbReference type="Pfam" id="PF05649">
    <property type="entry name" value="Peptidase_M13_N"/>
    <property type="match status" value="1"/>
</dbReference>
<dbReference type="HOGENOM" id="CLU_462534_0_0_1"/>
<dbReference type="EMBL" id="CM000364">
    <property type="protein sequence ID" value="EDX11578.1"/>
    <property type="molecule type" value="Genomic_DNA"/>
</dbReference>
<evidence type="ECO:0000313" key="6">
    <source>
        <dbReference type="Proteomes" id="UP000000304"/>
    </source>
</evidence>
<accession>B4QUZ7</accession>
<evidence type="ECO:0000259" key="4">
    <source>
        <dbReference type="Pfam" id="PF05649"/>
    </source>
</evidence>
<dbReference type="AlphaFoldDB" id="B4QUZ7"/>
<dbReference type="Proteomes" id="UP000000304">
    <property type="component" value="Chromosome 3R"/>
</dbReference>
<evidence type="ECO:0000313" key="5">
    <source>
        <dbReference type="EMBL" id="EDX11578.1"/>
    </source>
</evidence>
<dbReference type="OrthoDB" id="7945029at2759"/>
<reference evidence="5 6" key="1">
    <citation type="journal article" date="2007" name="Nature">
        <title>Evolution of genes and genomes on the Drosophila phylogeny.</title>
        <authorList>
            <consortium name="Drosophila 12 Genomes Consortium"/>
            <person name="Clark A.G."/>
            <person name="Eisen M.B."/>
            <person name="Smith D.R."/>
            <person name="Bergman C.M."/>
            <person name="Oliver B."/>
            <person name="Markow T.A."/>
            <person name="Kaufman T.C."/>
            <person name="Kellis M."/>
            <person name="Gelbart W."/>
            <person name="Iyer V.N."/>
            <person name="Pollard D.A."/>
            <person name="Sackton T.B."/>
            <person name="Larracuente A.M."/>
            <person name="Singh N.D."/>
            <person name="Abad J.P."/>
            <person name="Abt D.N."/>
            <person name="Adryan B."/>
            <person name="Aguade M."/>
            <person name="Akashi H."/>
            <person name="Anderson W.W."/>
            <person name="Aquadro C.F."/>
            <person name="Ardell D.H."/>
            <person name="Arguello R."/>
            <person name="Artieri C.G."/>
            <person name="Barbash D.A."/>
            <person name="Barker D."/>
            <person name="Barsanti P."/>
            <person name="Batterham P."/>
            <person name="Batzoglou S."/>
            <person name="Begun D."/>
            <person name="Bhutkar A."/>
            <person name="Blanco E."/>
            <person name="Bosak S.A."/>
            <person name="Bradley R.K."/>
            <person name="Brand A.D."/>
            <person name="Brent M.R."/>
            <person name="Brooks A.N."/>
            <person name="Brown R.H."/>
            <person name="Butlin R.K."/>
            <person name="Caggese C."/>
            <person name="Calvi B.R."/>
            <person name="Bernardo de Carvalho A."/>
            <person name="Caspi A."/>
            <person name="Castrezana S."/>
            <person name="Celniker S.E."/>
            <person name="Chang J.L."/>
            <person name="Chapple C."/>
            <person name="Chatterji S."/>
            <person name="Chinwalla A."/>
            <person name="Civetta A."/>
            <person name="Clifton S.W."/>
            <person name="Comeron J.M."/>
            <person name="Costello J.C."/>
            <person name="Coyne J.A."/>
            <person name="Daub J."/>
            <person name="David R.G."/>
            <person name="Delcher A.L."/>
            <person name="Delehaunty K."/>
            <person name="Do C.B."/>
            <person name="Ebling H."/>
            <person name="Edwards K."/>
            <person name="Eickbush T."/>
            <person name="Evans J.D."/>
            <person name="Filipski A."/>
            <person name="Findeiss S."/>
            <person name="Freyhult E."/>
            <person name="Fulton L."/>
            <person name="Fulton R."/>
            <person name="Garcia A.C."/>
            <person name="Gardiner A."/>
            <person name="Garfield D.A."/>
            <person name="Garvin B.E."/>
            <person name="Gibson G."/>
            <person name="Gilbert D."/>
            <person name="Gnerre S."/>
            <person name="Godfrey J."/>
            <person name="Good R."/>
            <person name="Gotea V."/>
            <person name="Gravely B."/>
            <person name="Greenberg A.J."/>
            <person name="Griffiths-Jones S."/>
            <person name="Gross S."/>
            <person name="Guigo R."/>
            <person name="Gustafson E.A."/>
            <person name="Haerty W."/>
            <person name="Hahn M.W."/>
            <person name="Halligan D.L."/>
            <person name="Halpern A.L."/>
            <person name="Halter G.M."/>
            <person name="Han M.V."/>
            <person name="Heger A."/>
            <person name="Hillier L."/>
            <person name="Hinrichs A.S."/>
            <person name="Holmes I."/>
            <person name="Hoskins R.A."/>
            <person name="Hubisz M.J."/>
            <person name="Hultmark D."/>
            <person name="Huntley M.A."/>
            <person name="Jaffe D.B."/>
            <person name="Jagadeeshan S."/>
            <person name="Jeck W.R."/>
            <person name="Johnson J."/>
            <person name="Jones C.D."/>
            <person name="Jordan W.C."/>
            <person name="Karpen G.H."/>
            <person name="Kataoka E."/>
            <person name="Keightley P.D."/>
            <person name="Kheradpour P."/>
            <person name="Kirkness E.F."/>
            <person name="Koerich L.B."/>
            <person name="Kristiansen K."/>
            <person name="Kudrna D."/>
            <person name="Kulathinal R.J."/>
            <person name="Kumar S."/>
            <person name="Kwok R."/>
            <person name="Lander E."/>
            <person name="Langley C.H."/>
            <person name="Lapoint R."/>
            <person name="Lazzaro B.P."/>
            <person name="Lee S.J."/>
            <person name="Levesque L."/>
            <person name="Li R."/>
            <person name="Lin C.F."/>
            <person name="Lin M.F."/>
            <person name="Lindblad-Toh K."/>
            <person name="Llopart A."/>
            <person name="Long M."/>
            <person name="Low L."/>
            <person name="Lozovsky E."/>
            <person name="Lu J."/>
            <person name="Luo M."/>
            <person name="Machado C.A."/>
            <person name="Makalowski W."/>
            <person name="Marzo M."/>
            <person name="Matsuda M."/>
            <person name="Matzkin L."/>
            <person name="McAllister B."/>
            <person name="McBride C.S."/>
            <person name="McKernan B."/>
            <person name="McKernan K."/>
            <person name="Mendez-Lago M."/>
            <person name="Minx P."/>
            <person name="Mollenhauer M.U."/>
            <person name="Montooth K."/>
            <person name="Mount S.M."/>
            <person name="Mu X."/>
            <person name="Myers E."/>
            <person name="Negre B."/>
            <person name="Newfeld S."/>
            <person name="Nielsen R."/>
            <person name="Noor M.A."/>
            <person name="O'Grady P."/>
            <person name="Pachter L."/>
            <person name="Papaceit M."/>
            <person name="Parisi M.J."/>
            <person name="Parisi M."/>
            <person name="Parts L."/>
            <person name="Pedersen J.S."/>
            <person name="Pesole G."/>
            <person name="Phillippy A.M."/>
            <person name="Ponting C.P."/>
            <person name="Pop M."/>
            <person name="Porcelli D."/>
            <person name="Powell J.R."/>
            <person name="Prohaska S."/>
            <person name="Pruitt K."/>
            <person name="Puig M."/>
            <person name="Quesneville H."/>
            <person name="Ram K.R."/>
            <person name="Rand D."/>
            <person name="Rasmussen M.D."/>
            <person name="Reed L.K."/>
            <person name="Reenan R."/>
            <person name="Reily A."/>
            <person name="Remington K.A."/>
            <person name="Rieger T.T."/>
            <person name="Ritchie M.G."/>
            <person name="Robin C."/>
            <person name="Rogers Y.H."/>
            <person name="Rohde C."/>
            <person name="Rozas J."/>
            <person name="Rubenfield M.J."/>
            <person name="Ruiz A."/>
            <person name="Russo S."/>
            <person name="Salzberg S.L."/>
            <person name="Sanchez-Gracia A."/>
            <person name="Saranga D.J."/>
            <person name="Sato H."/>
            <person name="Schaeffer S.W."/>
            <person name="Schatz M.C."/>
            <person name="Schlenke T."/>
            <person name="Schwartz R."/>
            <person name="Segarra C."/>
            <person name="Singh R.S."/>
            <person name="Sirot L."/>
            <person name="Sirota M."/>
            <person name="Sisneros N.B."/>
            <person name="Smith C.D."/>
            <person name="Smith T.F."/>
            <person name="Spieth J."/>
            <person name="Stage D.E."/>
            <person name="Stark A."/>
            <person name="Stephan W."/>
            <person name="Strausberg R.L."/>
            <person name="Strempel S."/>
            <person name="Sturgill D."/>
            <person name="Sutton G."/>
            <person name="Sutton G.G."/>
            <person name="Tao W."/>
            <person name="Teichmann S."/>
            <person name="Tobari Y.N."/>
            <person name="Tomimura Y."/>
            <person name="Tsolas J.M."/>
            <person name="Valente V.L."/>
            <person name="Venter E."/>
            <person name="Venter J.C."/>
            <person name="Vicario S."/>
            <person name="Vieira F.G."/>
            <person name="Vilella A.J."/>
            <person name="Villasante A."/>
            <person name="Walenz B."/>
            <person name="Wang J."/>
            <person name="Wasserman M."/>
            <person name="Watts T."/>
            <person name="Wilson D."/>
            <person name="Wilson R.K."/>
            <person name="Wing R.A."/>
            <person name="Wolfner M.F."/>
            <person name="Wong A."/>
            <person name="Wong G.K."/>
            <person name="Wu C.I."/>
            <person name="Wu G."/>
            <person name="Yamamoto D."/>
            <person name="Yang H.P."/>
            <person name="Yang S.P."/>
            <person name="Yorke J.A."/>
            <person name="Yoshida K."/>
            <person name="Zdobnov E."/>
            <person name="Zhang P."/>
            <person name="Zhang Y."/>
            <person name="Zimin A.V."/>
            <person name="Baldwin J."/>
            <person name="Abdouelleil A."/>
            <person name="Abdulkadir J."/>
            <person name="Abebe A."/>
            <person name="Abera B."/>
            <person name="Abreu J."/>
            <person name="Acer S.C."/>
            <person name="Aftuck L."/>
            <person name="Alexander A."/>
            <person name="An P."/>
            <person name="Anderson E."/>
            <person name="Anderson S."/>
            <person name="Arachi H."/>
            <person name="Azer M."/>
            <person name="Bachantsang P."/>
            <person name="Barry A."/>
            <person name="Bayul T."/>
            <person name="Berlin A."/>
            <person name="Bessette D."/>
            <person name="Bloom T."/>
            <person name="Blye J."/>
            <person name="Boguslavskiy L."/>
            <person name="Bonnet C."/>
            <person name="Boukhgalter B."/>
            <person name="Bourzgui I."/>
            <person name="Brown A."/>
            <person name="Cahill P."/>
            <person name="Channer S."/>
            <person name="Cheshatsang Y."/>
            <person name="Chuda L."/>
            <person name="Citroen M."/>
            <person name="Collymore A."/>
            <person name="Cooke P."/>
            <person name="Costello M."/>
            <person name="D'Aco K."/>
            <person name="Daza R."/>
            <person name="De Haan G."/>
            <person name="DeGray S."/>
            <person name="DeMaso C."/>
            <person name="Dhargay N."/>
            <person name="Dooley K."/>
            <person name="Dooley E."/>
            <person name="Doricent M."/>
            <person name="Dorje P."/>
            <person name="Dorjee K."/>
            <person name="Dupes A."/>
            <person name="Elong R."/>
            <person name="Falk J."/>
            <person name="Farina A."/>
            <person name="Faro S."/>
            <person name="Ferguson D."/>
            <person name="Fisher S."/>
            <person name="Foley C.D."/>
            <person name="Franke A."/>
            <person name="Friedrich D."/>
            <person name="Gadbois L."/>
            <person name="Gearin G."/>
            <person name="Gearin C.R."/>
            <person name="Giannoukos G."/>
            <person name="Goode T."/>
            <person name="Graham J."/>
            <person name="Grandbois E."/>
            <person name="Grewal S."/>
            <person name="Gyaltsen K."/>
            <person name="Hafez N."/>
            <person name="Hagos B."/>
            <person name="Hall J."/>
            <person name="Henson C."/>
            <person name="Hollinger A."/>
            <person name="Honan T."/>
            <person name="Huard M.D."/>
            <person name="Hughes L."/>
            <person name="Hurhula B."/>
            <person name="Husby M.E."/>
            <person name="Kamat A."/>
            <person name="Kanga B."/>
            <person name="Kashin S."/>
            <person name="Khazanovich D."/>
            <person name="Kisner P."/>
            <person name="Lance K."/>
            <person name="Lara M."/>
            <person name="Lee W."/>
            <person name="Lennon N."/>
            <person name="Letendre F."/>
            <person name="LeVine R."/>
            <person name="Lipovsky A."/>
            <person name="Liu X."/>
            <person name="Liu J."/>
            <person name="Liu S."/>
            <person name="Lokyitsang T."/>
            <person name="Lokyitsang Y."/>
            <person name="Lubonja R."/>
            <person name="Lui A."/>
            <person name="MacDonald P."/>
            <person name="Magnisalis V."/>
            <person name="Maru K."/>
            <person name="Matthews C."/>
            <person name="McCusker W."/>
            <person name="McDonough S."/>
            <person name="Mehta T."/>
            <person name="Meldrim J."/>
            <person name="Meneus L."/>
            <person name="Mihai O."/>
            <person name="Mihalev A."/>
            <person name="Mihova T."/>
            <person name="Mittelman R."/>
            <person name="Mlenga V."/>
            <person name="Montmayeur A."/>
            <person name="Mulrain L."/>
            <person name="Navidi A."/>
            <person name="Naylor J."/>
            <person name="Negash T."/>
            <person name="Nguyen T."/>
            <person name="Nguyen N."/>
            <person name="Nicol R."/>
            <person name="Norbu C."/>
            <person name="Norbu N."/>
            <person name="Novod N."/>
            <person name="O'Neill B."/>
            <person name="Osman S."/>
            <person name="Markiewicz E."/>
            <person name="Oyono O.L."/>
            <person name="Patti C."/>
            <person name="Phunkhang P."/>
            <person name="Pierre F."/>
            <person name="Priest M."/>
            <person name="Raghuraman S."/>
            <person name="Rege F."/>
            <person name="Reyes R."/>
            <person name="Rise C."/>
            <person name="Rogov P."/>
            <person name="Ross K."/>
            <person name="Ryan E."/>
            <person name="Settipalli S."/>
            <person name="Shea T."/>
            <person name="Sherpa N."/>
            <person name="Shi L."/>
            <person name="Shih D."/>
            <person name="Sparrow T."/>
            <person name="Spaulding J."/>
            <person name="Stalker J."/>
            <person name="Stange-Thomann N."/>
            <person name="Stavropoulos S."/>
            <person name="Stone C."/>
            <person name="Strader C."/>
            <person name="Tesfaye S."/>
            <person name="Thomson T."/>
            <person name="Thoulutsang Y."/>
            <person name="Thoulutsang D."/>
            <person name="Topham K."/>
            <person name="Topping I."/>
            <person name="Tsamla T."/>
            <person name="Vassiliev H."/>
            <person name="Vo A."/>
            <person name="Wangchuk T."/>
            <person name="Wangdi T."/>
            <person name="Weiand M."/>
            <person name="Wilkinson J."/>
            <person name="Wilson A."/>
            <person name="Yadav S."/>
            <person name="Young G."/>
            <person name="Yu Q."/>
            <person name="Zembek L."/>
            <person name="Zhong D."/>
            <person name="Zimmer A."/>
            <person name="Zwirko Z."/>
            <person name="Jaffe D.B."/>
            <person name="Alvarez P."/>
            <person name="Brockman W."/>
            <person name="Butler J."/>
            <person name="Chin C."/>
            <person name="Gnerre S."/>
            <person name="Grabherr M."/>
            <person name="Kleber M."/>
            <person name="Mauceli E."/>
            <person name="MacCallum I."/>
        </authorList>
    </citation>
    <scope>NUCLEOTIDE SEQUENCE [LARGE SCALE GENOMIC DNA]</scope>
    <source>
        <strain evidence="6">white501</strain>
    </source>
</reference>